<accession>A0A813UXJ0</accession>
<organism evidence="2 3">
    <name type="scientific">Adineta steineri</name>
    <dbReference type="NCBI Taxonomy" id="433720"/>
    <lineage>
        <taxon>Eukaryota</taxon>
        <taxon>Metazoa</taxon>
        <taxon>Spiralia</taxon>
        <taxon>Gnathifera</taxon>
        <taxon>Rotifera</taxon>
        <taxon>Eurotatoria</taxon>
        <taxon>Bdelloidea</taxon>
        <taxon>Adinetida</taxon>
        <taxon>Adinetidae</taxon>
        <taxon>Adineta</taxon>
    </lineage>
</organism>
<dbReference type="Proteomes" id="UP000663891">
    <property type="component" value="Unassembled WGS sequence"/>
</dbReference>
<dbReference type="InterPro" id="IPR028994">
    <property type="entry name" value="Integrin_alpha_N"/>
</dbReference>
<dbReference type="EMBL" id="CAJNON010000034">
    <property type="protein sequence ID" value="CAF0833063.1"/>
    <property type="molecule type" value="Genomic_DNA"/>
</dbReference>
<dbReference type="PANTHER" id="PTHR44103:SF1">
    <property type="entry name" value="PROPROTEIN CONVERTASE P"/>
    <property type="match status" value="1"/>
</dbReference>
<dbReference type="Gene3D" id="2.30.30.100">
    <property type="match status" value="9"/>
</dbReference>
<evidence type="ECO:0000256" key="1">
    <source>
        <dbReference type="ARBA" id="ARBA00022729"/>
    </source>
</evidence>
<dbReference type="AlphaFoldDB" id="A0A813UXJ0"/>
<protein>
    <submittedName>
        <fullName evidence="2">Uncharacterized protein</fullName>
    </submittedName>
</protein>
<dbReference type="SUPFAM" id="SSF69318">
    <property type="entry name" value="Integrin alpha N-terminal domain"/>
    <property type="match status" value="2"/>
</dbReference>
<gene>
    <name evidence="2" type="ORF">VCS650_LOCUS5713</name>
</gene>
<name>A0A813UXJ0_9BILA</name>
<proteinExistence type="predicted"/>
<sequence>MGTQLITNHQASSPDCYNQQEYISVLLHFVGGDLTSETTYASGGGSDLKYVIAGDFNNDTHQDLIVANYGTNNIGVLLGNGTGTFANQINFTMGSNSHPASIAAGDFDKDGQADLAVANYGSKYIGMLLGNGKGWFTSQVVYGDSMNFAPSVVAGGDFNNDGQTEIVVAYDDSDNVDVFVAFDTGFFYPKKTYPTDVGPWSVAIGDFNNDNQLDFVVTNSAANTISILFGYGNGSFAIGPTYQTGKRPSAVAVGDFNNDNQLDIVVANMNIDFTKIDSHLLLIYLGYGNGSFVLSSYALTGMGPAAMVVADFNNDKQLDIIVANSYQNNVSVLLGFGNGYFADQVTYLTGGAPVSIAAGDFNNDTQLDIATANTNDGNISVLLGYGNGSFADQVIYPTGTLPAFVAVFDFNNDTRQDIVVANSGDSNVGLLLGYGNGTFANQTTFIVGNSPGALAVGDVNNDNRLDIVVTNTGDNTASVLLGLGNGAFREPAVYSTGALPYFVVLADFNSDNRLDMIVVNYRDSRVGILLGYANLAFVKQMTLITGNGSQPKSFVIGDFNKDNQLDIAVTNSGTNNMGIFLGYGNVSFTLQKTYATGSSPRSIASGDFNNDTILDIVVANSGSDSVSVLFGYENGSFSNQTTFTTGFESKPYTVAVGHFNKDIFLDIAVVSYGLSNVYVFLGYGNSTFVGESAFILGFGSSPISLAVADFNNDKQLDFAVVNEGTDNLKILLETC</sequence>
<evidence type="ECO:0000313" key="2">
    <source>
        <dbReference type="EMBL" id="CAF0833063.1"/>
    </source>
</evidence>
<dbReference type="Pfam" id="PF13517">
    <property type="entry name" value="FG-GAP_3"/>
    <property type="match status" value="6"/>
</dbReference>
<evidence type="ECO:0000313" key="3">
    <source>
        <dbReference type="Proteomes" id="UP000663891"/>
    </source>
</evidence>
<reference evidence="2" key="1">
    <citation type="submission" date="2021-02" db="EMBL/GenBank/DDBJ databases">
        <authorList>
            <person name="Nowell W R."/>
        </authorList>
    </citation>
    <scope>NUCLEOTIDE SEQUENCE</scope>
</reference>
<dbReference type="PANTHER" id="PTHR44103">
    <property type="entry name" value="PROPROTEIN CONVERTASE P"/>
    <property type="match status" value="1"/>
</dbReference>
<comment type="caution">
    <text evidence="2">The sequence shown here is derived from an EMBL/GenBank/DDBJ whole genome shotgun (WGS) entry which is preliminary data.</text>
</comment>
<keyword evidence="1" id="KW-0732">Signal</keyword>
<dbReference type="InterPro" id="IPR013517">
    <property type="entry name" value="FG-GAP"/>
</dbReference>
<dbReference type="OrthoDB" id="10250728at2759"/>